<dbReference type="EMBL" id="JAPZBU010000003">
    <property type="protein sequence ID" value="KAJ5414308.1"/>
    <property type="molecule type" value="Genomic_DNA"/>
</dbReference>
<keyword evidence="2" id="KW-1185">Reference proteome</keyword>
<protein>
    <submittedName>
        <fullName evidence="1">Uncharacterized protein</fullName>
    </submittedName>
</protein>
<accession>A0A9W9WBJ3</accession>
<dbReference type="GeneID" id="81364552"/>
<gene>
    <name evidence="1" type="ORF">N7509_000935</name>
</gene>
<name>A0A9W9WBJ3_9EURO</name>
<reference evidence="1" key="1">
    <citation type="submission" date="2022-12" db="EMBL/GenBank/DDBJ databases">
        <authorList>
            <person name="Petersen C."/>
        </authorList>
    </citation>
    <scope>NUCLEOTIDE SEQUENCE</scope>
    <source>
        <strain evidence="1">IBT 29677</strain>
    </source>
</reference>
<proteinExistence type="predicted"/>
<organism evidence="1 2">
    <name type="scientific">Penicillium cosmopolitanum</name>
    <dbReference type="NCBI Taxonomy" id="1131564"/>
    <lineage>
        <taxon>Eukaryota</taxon>
        <taxon>Fungi</taxon>
        <taxon>Dikarya</taxon>
        <taxon>Ascomycota</taxon>
        <taxon>Pezizomycotina</taxon>
        <taxon>Eurotiomycetes</taxon>
        <taxon>Eurotiomycetidae</taxon>
        <taxon>Eurotiales</taxon>
        <taxon>Aspergillaceae</taxon>
        <taxon>Penicillium</taxon>
    </lineage>
</organism>
<evidence type="ECO:0000313" key="1">
    <source>
        <dbReference type="EMBL" id="KAJ5414308.1"/>
    </source>
</evidence>
<reference evidence="1" key="2">
    <citation type="journal article" date="2023" name="IMA Fungus">
        <title>Comparative genomic study of the Penicillium genus elucidates a diverse pangenome and 15 lateral gene transfer events.</title>
        <authorList>
            <person name="Petersen C."/>
            <person name="Sorensen T."/>
            <person name="Nielsen M.R."/>
            <person name="Sondergaard T.E."/>
            <person name="Sorensen J.L."/>
            <person name="Fitzpatrick D.A."/>
            <person name="Frisvad J.C."/>
            <person name="Nielsen K.L."/>
        </authorList>
    </citation>
    <scope>NUCLEOTIDE SEQUENCE</scope>
    <source>
        <strain evidence="1">IBT 29677</strain>
    </source>
</reference>
<dbReference type="AlphaFoldDB" id="A0A9W9WBJ3"/>
<dbReference type="RefSeq" id="XP_056494154.1">
    <property type="nucleotide sequence ID" value="XM_056625572.1"/>
</dbReference>
<comment type="caution">
    <text evidence="1">The sequence shown here is derived from an EMBL/GenBank/DDBJ whole genome shotgun (WGS) entry which is preliminary data.</text>
</comment>
<evidence type="ECO:0000313" key="2">
    <source>
        <dbReference type="Proteomes" id="UP001147747"/>
    </source>
</evidence>
<dbReference type="Proteomes" id="UP001147747">
    <property type="component" value="Unassembled WGS sequence"/>
</dbReference>
<sequence length="124" mass="14025">MPACNRTEWNDFVDVGFGDNIPSAWAVDYSNPNLEFEFDEQRLNMTLEAKNAGTIWDSDKEGSDKFKYPGGVGVTFRGVVDSWYSDVLLTNSSNPAWRQTVGYDEGYFAYGVFKTFLVASNHHM</sequence>